<evidence type="ECO:0000313" key="1">
    <source>
        <dbReference type="EMBL" id="KXV56585.1"/>
    </source>
</evidence>
<dbReference type="PATRIC" id="fig|446692.4.peg.1318"/>
<comment type="caution">
    <text evidence="1">The sequence shown here is derived from an EMBL/GenBank/DDBJ whole genome shotgun (WGS) entry which is preliminary data.</text>
</comment>
<dbReference type="OrthoDB" id="109533at2"/>
<dbReference type="Pfam" id="PF13557">
    <property type="entry name" value="Phenol_MetA_deg"/>
    <property type="match status" value="1"/>
</dbReference>
<accession>A0A149TTQ2</accession>
<dbReference type="EMBL" id="LHZU01000148">
    <property type="protein sequence ID" value="KXV56585.1"/>
    <property type="molecule type" value="Genomic_DNA"/>
</dbReference>
<dbReference type="AlphaFoldDB" id="A0A149TTQ2"/>
<proteinExistence type="predicted"/>
<sequence length="366" mass="41083">MFTTKARSTCYMEELMALPYSAVSKGKGFVQSCRAAQGTSRDDIMALQRKKLGKTHDSLFKKALPFVLITLAAWSLHAAPRAAYATEGGGSTYPMGVNTVLPAIMPDLGKTELLNYLADIPLTSLNDSHGRHSPEAFGGNLFAFAPRLLHTWNFALGDFHFSTGLSPVFQRKYVSVGGQNSYTFNMSSFDLQALYVTWSKGDLHLLFGQDFWFPGSSYNHSDFSNVTATRVTFMEEGAVTWTPGNWEFSLENTVQMSTRNRDTGYHDGTLFNMDYGISYRPFPKLRKLQFGVNGNWAYQTSNDTLNGQRYMDGYKLRNFTIGPQIVYDFSPGTAVVLKWQHALDARNTIGGDRYWVEFALPIHLFD</sequence>
<dbReference type="Proteomes" id="UP000075360">
    <property type="component" value="Unassembled WGS sequence"/>
</dbReference>
<gene>
    <name evidence="1" type="ORF">AD948_17050</name>
</gene>
<name>A0A149TTQ2_9PROT</name>
<protein>
    <submittedName>
        <fullName evidence="1">Uncharacterized protein</fullName>
    </submittedName>
</protein>
<evidence type="ECO:0000313" key="2">
    <source>
        <dbReference type="Proteomes" id="UP000075360"/>
    </source>
</evidence>
<dbReference type="InterPro" id="IPR025737">
    <property type="entry name" value="FApF"/>
</dbReference>
<organism evidence="1 2">
    <name type="scientific">Acetobacter senegalensis</name>
    <dbReference type="NCBI Taxonomy" id="446692"/>
    <lineage>
        <taxon>Bacteria</taxon>
        <taxon>Pseudomonadati</taxon>
        <taxon>Pseudomonadota</taxon>
        <taxon>Alphaproteobacteria</taxon>
        <taxon>Acetobacterales</taxon>
        <taxon>Acetobacteraceae</taxon>
        <taxon>Acetobacter</taxon>
    </lineage>
</organism>
<reference evidence="1 2" key="1">
    <citation type="submission" date="2015-06" db="EMBL/GenBank/DDBJ databases">
        <title>Improved classification and identification of acetic acid bacteria using matrix-assisted laser desorption/ionization time-of-flight mass spectrometry; Gluconobacter nephelii and Gluconobacter uchimurae are later heterotypic synonyms of Gluconobacter japonicus and Gluconobacter oxydans, respectively.</title>
        <authorList>
            <person name="Li L."/>
            <person name="Cleenwerck I."/>
            <person name="De Vuyst L."/>
            <person name="Vandamme P."/>
        </authorList>
    </citation>
    <scope>NUCLEOTIDE SEQUENCE [LARGE SCALE GENOMIC DNA]</scope>
    <source>
        <strain evidence="1 2">LMG 23690</strain>
    </source>
</reference>